<dbReference type="OrthoDB" id="9770545at2"/>
<dbReference type="Pfam" id="PF09861">
    <property type="entry name" value="Lar_N"/>
    <property type="match status" value="1"/>
</dbReference>
<protein>
    <recommendedName>
        <fullName evidence="1">LarA-like N-terminal domain-containing protein</fullName>
    </recommendedName>
</protein>
<dbReference type="KEGG" id="dti:Desti_3663"/>
<dbReference type="InterPro" id="IPR048068">
    <property type="entry name" value="LarA-like"/>
</dbReference>
<dbReference type="Gene3D" id="3.90.226.30">
    <property type="match status" value="1"/>
</dbReference>
<name>I4C9R8_DESTA</name>
<sequence length="443" mass="47997">MARFIEFPWGEESLKISVPDTWRILGELKPRSVPTIADPAAACAEALSNPIAASRLSQRALSGKRVVAVVDDHSRPTPVAEFLQPVMNELLAAGATAESIQILIATGVHRQSRLDEVEKKLGRALMDAHPWRCHDASDSDSLREVGITARGTKVVLNRLLTEADLIVCVGAIEPHLLLGFGGGLKMLIPGCAAAETIGKNHMQGVDPDNFDYVGTVGDRSPMRQDLEEGASLLKKDVFIVNVAMNEQARAAAFFCGDPIIAQRQGEKFVLEISRQEVPEQADVVVANSFPMDADLRQSVKCIGNSLYACKPGGVLLAFARSIHGLGEMPLAKKTLPYPVMRTLLKVIGKNRVLSLVEKAKKGEPVEEVFIGHFGLQMLRRNHLGIFSDSRLLPEDIGRKMGLARSFNKTESIMDWAASKAPSSATVWVFPSGGSTFASFGNGR</sequence>
<proteinExistence type="predicted"/>
<gene>
    <name evidence="2" type="ordered locus">Desti_3663</name>
</gene>
<dbReference type="InterPro" id="IPR047926">
    <property type="entry name" value="Ni_dep_LarA"/>
</dbReference>
<evidence type="ECO:0000313" key="2">
    <source>
        <dbReference type="EMBL" id="AFM26309.1"/>
    </source>
</evidence>
<keyword evidence="3" id="KW-1185">Reference proteome</keyword>
<accession>I4C9R8</accession>
<dbReference type="PANTHER" id="PTHR33171:SF17">
    <property type="entry name" value="LARA-LIKE N-TERMINAL DOMAIN-CONTAINING PROTEIN"/>
    <property type="match status" value="1"/>
</dbReference>
<dbReference type="GO" id="GO:0050043">
    <property type="term" value="F:lactate racemase activity"/>
    <property type="evidence" value="ECO:0007669"/>
    <property type="project" value="InterPro"/>
</dbReference>
<dbReference type="HOGENOM" id="CLU_050189_0_0_7"/>
<dbReference type="eggNOG" id="COG3875">
    <property type="taxonomic scope" value="Bacteria"/>
</dbReference>
<dbReference type="Gene3D" id="3.40.50.11440">
    <property type="match status" value="1"/>
</dbReference>
<reference evidence="3" key="1">
    <citation type="submission" date="2012-06" db="EMBL/GenBank/DDBJ databases">
        <title>Complete sequence of chromosome of Desulfomonile tiedjei DSM 6799.</title>
        <authorList>
            <person name="Lucas S."/>
            <person name="Copeland A."/>
            <person name="Lapidus A."/>
            <person name="Glavina del Rio T."/>
            <person name="Dalin E."/>
            <person name="Tice H."/>
            <person name="Bruce D."/>
            <person name="Goodwin L."/>
            <person name="Pitluck S."/>
            <person name="Peters L."/>
            <person name="Ovchinnikova G."/>
            <person name="Zeytun A."/>
            <person name="Lu M."/>
            <person name="Kyrpides N."/>
            <person name="Mavromatis K."/>
            <person name="Ivanova N."/>
            <person name="Brettin T."/>
            <person name="Detter J.C."/>
            <person name="Han C."/>
            <person name="Larimer F."/>
            <person name="Land M."/>
            <person name="Hauser L."/>
            <person name="Markowitz V."/>
            <person name="Cheng J.-F."/>
            <person name="Hugenholtz P."/>
            <person name="Woyke T."/>
            <person name="Wu D."/>
            <person name="Spring S."/>
            <person name="Schroeder M."/>
            <person name="Brambilla E."/>
            <person name="Klenk H.-P."/>
            <person name="Eisen J.A."/>
        </authorList>
    </citation>
    <scope>NUCLEOTIDE SEQUENCE [LARGE SCALE GENOMIC DNA]</scope>
    <source>
        <strain evidence="3">ATCC 49306 / DSM 6799 / DCB-1</strain>
    </source>
</reference>
<feature type="domain" description="LarA-like N-terminal" evidence="1">
    <location>
        <begin position="10"/>
        <end position="204"/>
    </location>
</feature>
<evidence type="ECO:0000313" key="3">
    <source>
        <dbReference type="Proteomes" id="UP000006055"/>
    </source>
</evidence>
<dbReference type="AlphaFoldDB" id="I4C9R8"/>
<organism evidence="2 3">
    <name type="scientific">Desulfomonile tiedjei (strain ATCC 49306 / DSM 6799 / DCB-1)</name>
    <dbReference type="NCBI Taxonomy" id="706587"/>
    <lineage>
        <taxon>Bacteria</taxon>
        <taxon>Pseudomonadati</taxon>
        <taxon>Thermodesulfobacteriota</taxon>
        <taxon>Desulfomonilia</taxon>
        <taxon>Desulfomonilales</taxon>
        <taxon>Desulfomonilaceae</taxon>
        <taxon>Desulfomonile</taxon>
    </lineage>
</organism>
<dbReference type="NCBIfam" id="NF033504">
    <property type="entry name" value="Ni_dep_LarA"/>
    <property type="match status" value="1"/>
</dbReference>
<dbReference type="PANTHER" id="PTHR33171">
    <property type="entry name" value="LAR_N DOMAIN-CONTAINING PROTEIN"/>
    <property type="match status" value="1"/>
</dbReference>
<dbReference type="InterPro" id="IPR018657">
    <property type="entry name" value="LarA-like_N"/>
</dbReference>
<dbReference type="RefSeq" id="WP_014811437.1">
    <property type="nucleotide sequence ID" value="NC_018025.1"/>
</dbReference>
<dbReference type="Proteomes" id="UP000006055">
    <property type="component" value="Chromosome"/>
</dbReference>
<dbReference type="EMBL" id="CP003360">
    <property type="protein sequence ID" value="AFM26309.1"/>
    <property type="molecule type" value="Genomic_DNA"/>
</dbReference>
<evidence type="ECO:0000259" key="1">
    <source>
        <dbReference type="Pfam" id="PF09861"/>
    </source>
</evidence>
<dbReference type="STRING" id="706587.Desti_3663"/>
<dbReference type="InterPro" id="IPR043166">
    <property type="entry name" value="LarA-like_C"/>
</dbReference>